<protein>
    <submittedName>
        <fullName evidence="2">Uncharacterized protein</fullName>
    </submittedName>
</protein>
<gene>
    <name evidence="2" type="ORF">B0H17DRAFT_570356</name>
</gene>
<feature type="compositionally biased region" description="Polar residues" evidence="1">
    <location>
        <begin position="1"/>
        <end position="10"/>
    </location>
</feature>
<accession>A0AAD7M9E3</accession>
<dbReference type="EMBL" id="JARKIE010000006">
    <property type="protein sequence ID" value="KAJ7706813.1"/>
    <property type="molecule type" value="Genomic_DNA"/>
</dbReference>
<evidence type="ECO:0000256" key="1">
    <source>
        <dbReference type="SAM" id="MobiDB-lite"/>
    </source>
</evidence>
<feature type="compositionally biased region" description="Low complexity" evidence="1">
    <location>
        <begin position="28"/>
        <end position="85"/>
    </location>
</feature>
<feature type="compositionally biased region" description="Basic residues" evidence="1">
    <location>
        <begin position="279"/>
        <end position="290"/>
    </location>
</feature>
<feature type="region of interest" description="Disordered" evidence="1">
    <location>
        <begin position="271"/>
        <end position="290"/>
    </location>
</feature>
<evidence type="ECO:0000313" key="2">
    <source>
        <dbReference type="EMBL" id="KAJ7706813.1"/>
    </source>
</evidence>
<dbReference type="AlphaFoldDB" id="A0AAD7M9E3"/>
<reference evidence="2" key="1">
    <citation type="submission" date="2023-03" db="EMBL/GenBank/DDBJ databases">
        <title>Massive genome expansion in bonnet fungi (Mycena s.s.) driven by repeated elements and novel gene families across ecological guilds.</title>
        <authorList>
            <consortium name="Lawrence Berkeley National Laboratory"/>
            <person name="Harder C.B."/>
            <person name="Miyauchi S."/>
            <person name="Viragh M."/>
            <person name="Kuo A."/>
            <person name="Thoen E."/>
            <person name="Andreopoulos B."/>
            <person name="Lu D."/>
            <person name="Skrede I."/>
            <person name="Drula E."/>
            <person name="Henrissat B."/>
            <person name="Morin E."/>
            <person name="Kohler A."/>
            <person name="Barry K."/>
            <person name="LaButti K."/>
            <person name="Morin E."/>
            <person name="Salamov A."/>
            <person name="Lipzen A."/>
            <person name="Mereny Z."/>
            <person name="Hegedus B."/>
            <person name="Baldrian P."/>
            <person name="Stursova M."/>
            <person name="Weitz H."/>
            <person name="Taylor A."/>
            <person name="Grigoriev I.V."/>
            <person name="Nagy L.G."/>
            <person name="Martin F."/>
            <person name="Kauserud H."/>
        </authorList>
    </citation>
    <scope>NUCLEOTIDE SEQUENCE</scope>
    <source>
        <strain evidence="2">CBHHK067</strain>
    </source>
</reference>
<feature type="compositionally biased region" description="Pro residues" evidence="1">
    <location>
        <begin position="17"/>
        <end position="27"/>
    </location>
</feature>
<comment type="caution">
    <text evidence="2">The sequence shown here is derived from an EMBL/GenBank/DDBJ whole genome shotgun (WGS) entry which is preliminary data.</text>
</comment>
<dbReference type="Proteomes" id="UP001221757">
    <property type="component" value="Unassembled WGS sequence"/>
</dbReference>
<evidence type="ECO:0000313" key="3">
    <source>
        <dbReference type="Proteomes" id="UP001221757"/>
    </source>
</evidence>
<keyword evidence="3" id="KW-1185">Reference proteome</keyword>
<feature type="region of interest" description="Disordered" evidence="1">
    <location>
        <begin position="1"/>
        <end position="85"/>
    </location>
</feature>
<organism evidence="2 3">
    <name type="scientific">Mycena rosella</name>
    <name type="common">Pink bonnet</name>
    <name type="synonym">Agaricus rosellus</name>
    <dbReference type="NCBI Taxonomy" id="1033263"/>
    <lineage>
        <taxon>Eukaryota</taxon>
        <taxon>Fungi</taxon>
        <taxon>Dikarya</taxon>
        <taxon>Basidiomycota</taxon>
        <taxon>Agaricomycotina</taxon>
        <taxon>Agaricomycetes</taxon>
        <taxon>Agaricomycetidae</taxon>
        <taxon>Agaricales</taxon>
        <taxon>Marasmiineae</taxon>
        <taxon>Mycenaceae</taxon>
        <taxon>Mycena</taxon>
    </lineage>
</organism>
<proteinExistence type="predicted"/>
<name>A0AAD7M9E3_MYCRO</name>
<sequence>MNTASRWAATSSHASVCPPPPSPPRSPSAPQHSRASSAPRTPPSRSSRASPPRSSRRSSAGSLATAPRPTRPPLTSSWSSRSGTRWTPRLMSSLRLTSSLCSRTACRRVPSCPPSAMRPEARGAAPLAPWRPPRVIRPPANQLFVLEKRDTPDTAPHAVATANVLDNAMAPAAGRLTGSAPPAAVNPLLWDGAKDASAVARAIVPALREVLDAQLTGPNLRCCDGMCPPLAPRTQARGRRGRVPVVRPHGLAAPWLAARCTPSLPKTEGCGVGPTFAHRERRAARRGRRRLRTQCSRTSRRCSS</sequence>